<name>A0ABR9QKJ8_9BACI</name>
<dbReference type="Proteomes" id="UP001516662">
    <property type="component" value="Unassembled WGS sequence"/>
</dbReference>
<organism evidence="1 2">
    <name type="scientific">Litchfieldia luteola</name>
    <dbReference type="NCBI Taxonomy" id="682179"/>
    <lineage>
        <taxon>Bacteria</taxon>
        <taxon>Bacillati</taxon>
        <taxon>Bacillota</taxon>
        <taxon>Bacilli</taxon>
        <taxon>Bacillales</taxon>
        <taxon>Bacillaceae</taxon>
        <taxon>Litchfieldia</taxon>
    </lineage>
</organism>
<evidence type="ECO:0000313" key="1">
    <source>
        <dbReference type="EMBL" id="MBE4909020.1"/>
    </source>
</evidence>
<comment type="caution">
    <text evidence="1">The sequence shown here is derived from an EMBL/GenBank/DDBJ whole genome shotgun (WGS) entry which is preliminary data.</text>
</comment>
<gene>
    <name evidence="1" type="ORF">IMZ08_13205</name>
</gene>
<dbReference type="RefSeq" id="WP_193537191.1">
    <property type="nucleotide sequence ID" value="NZ_JADCLJ010000020.1"/>
</dbReference>
<keyword evidence="2" id="KW-1185">Reference proteome</keyword>
<accession>A0ABR9QKJ8</accession>
<dbReference type="EMBL" id="JADCLJ010000020">
    <property type="protein sequence ID" value="MBE4909020.1"/>
    <property type="molecule type" value="Genomic_DNA"/>
</dbReference>
<sequence>MKLSIQEISEWLRTNNQNGVIVINGVPHEVTLTIDGDVTLTGGTWKWEETSAPSSHGDYVVDADQFVKTSITEFPAIKEEECYQFYGNVDDYLNLP</sequence>
<evidence type="ECO:0000313" key="2">
    <source>
        <dbReference type="Proteomes" id="UP001516662"/>
    </source>
</evidence>
<protein>
    <submittedName>
        <fullName evidence="1">Uncharacterized protein</fullName>
    </submittedName>
</protein>
<proteinExistence type="predicted"/>
<reference evidence="1 2" key="1">
    <citation type="submission" date="2020-10" db="EMBL/GenBank/DDBJ databases">
        <title>Bacillus sp. HD4P25, an endophyte from a halophyte.</title>
        <authorList>
            <person name="Sun J.-Q."/>
        </authorList>
    </citation>
    <scope>NUCLEOTIDE SEQUENCE [LARGE SCALE GENOMIC DNA]</scope>
    <source>
        <strain evidence="1 2">YIM 93174</strain>
    </source>
</reference>